<keyword evidence="5" id="KW-0819">tRNA processing</keyword>
<dbReference type="InterPro" id="IPR027417">
    <property type="entry name" value="P-loop_NTPase"/>
</dbReference>
<evidence type="ECO:0000256" key="8">
    <source>
        <dbReference type="ARBA" id="ARBA00022840"/>
    </source>
</evidence>
<keyword evidence="9" id="KW-0460">Magnesium</keyword>
<evidence type="ECO:0000256" key="3">
    <source>
        <dbReference type="ARBA" id="ARBA00019010"/>
    </source>
</evidence>
<keyword evidence="4" id="KW-0963">Cytoplasm</keyword>
<evidence type="ECO:0000313" key="12">
    <source>
        <dbReference type="Proteomes" id="UP000244338"/>
    </source>
</evidence>
<dbReference type="SUPFAM" id="SSF52540">
    <property type="entry name" value="P-loop containing nucleoside triphosphate hydrolases"/>
    <property type="match status" value="1"/>
</dbReference>
<evidence type="ECO:0000256" key="2">
    <source>
        <dbReference type="ARBA" id="ARBA00007599"/>
    </source>
</evidence>
<dbReference type="EMBL" id="PEBX01000039">
    <property type="protein sequence ID" value="PTQ56216.1"/>
    <property type="molecule type" value="Genomic_DNA"/>
</dbReference>
<comment type="similarity">
    <text evidence="2">Belongs to the TsaE family.</text>
</comment>
<proteinExistence type="inferred from homology"/>
<accession>A0A2R6Y0K9</accession>
<sequence length="217" mass="24212">MAEDVLTLTCTVPSKEAMTELGRRLAAVLKPGDLLLLYGALGAGKTTFVQGLAHGLGIEDTVVSPTFVLIQTYHGRVTLHHMDLYRLPPGEDLGFQEYVDDGAVVAVEWPESAEDFWPVERMVLSIDYGCDLDDRDASTDDIPTHDVYHPNVQLDDAHHPKVLAHDVHHHDVFTDTNNHPGSSIRRLSLSLVGKRYIERRAEFEKILKEVCDAHSRP</sequence>
<evidence type="ECO:0000256" key="9">
    <source>
        <dbReference type="ARBA" id="ARBA00022842"/>
    </source>
</evidence>
<gene>
    <name evidence="11" type="ORF">BSOLF_0603</name>
</gene>
<dbReference type="GO" id="GO:0046872">
    <property type="term" value="F:metal ion binding"/>
    <property type="evidence" value="ECO:0007669"/>
    <property type="project" value="UniProtKB-KW"/>
</dbReference>
<dbReference type="AlphaFoldDB" id="A0A2R6Y0K9"/>
<dbReference type="InterPro" id="IPR003442">
    <property type="entry name" value="T6A_TsaE"/>
</dbReference>
<evidence type="ECO:0000256" key="10">
    <source>
        <dbReference type="ARBA" id="ARBA00032441"/>
    </source>
</evidence>
<dbReference type="NCBIfam" id="TIGR00150">
    <property type="entry name" value="T6A_YjeE"/>
    <property type="match status" value="1"/>
</dbReference>
<evidence type="ECO:0000256" key="4">
    <source>
        <dbReference type="ARBA" id="ARBA00022490"/>
    </source>
</evidence>
<evidence type="ECO:0000313" key="11">
    <source>
        <dbReference type="EMBL" id="PTQ56216.1"/>
    </source>
</evidence>
<keyword evidence="6" id="KW-0479">Metal-binding</keyword>
<dbReference type="GO" id="GO:0002949">
    <property type="term" value="P:tRNA threonylcarbamoyladenosine modification"/>
    <property type="evidence" value="ECO:0007669"/>
    <property type="project" value="InterPro"/>
</dbReference>
<keyword evidence="8" id="KW-0067">ATP-binding</keyword>
<dbReference type="GO" id="GO:0005524">
    <property type="term" value="F:ATP binding"/>
    <property type="evidence" value="ECO:0007669"/>
    <property type="project" value="UniProtKB-KW"/>
</dbReference>
<comment type="subcellular location">
    <subcellularLocation>
        <location evidence="1">Cytoplasm</location>
    </subcellularLocation>
</comment>
<dbReference type="PANTHER" id="PTHR33540:SF2">
    <property type="entry name" value="TRNA THREONYLCARBAMOYLADENOSINE BIOSYNTHESIS PROTEIN TSAE"/>
    <property type="match status" value="1"/>
</dbReference>
<evidence type="ECO:0000256" key="5">
    <source>
        <dbReference type="ARBA" id="ARBA00022694"/>
    </source>
</evidence>
<evidence type="ECO:0000256" key="6">
    <source>
        <dbReference type="ARBA" id="ARBA00022723"/>
    </source>
</evidence>
<protein>
    <recommendedName>
        <fullName evidence="3">tRNA threonylcarbamoyladenosine biosynthesis protein TsaE</fullName>
    </recommendedName>
    <alternativeName>
        <fullName evidence="10">t(6)A37 threonylcarbamoyladenosine biosynthesis protein TsaE</fullName>
    </alternativeName>
</protein>
<dbReference type="GO" id="GO:0005737">
    <property type="term" value="C:cytoplasm"/>
    <property type="evidence" value="ECO:0007669"/>
    <property type="project" value="UniProtKB-SubCell"/>
</dbReference>
<dbReference type="PANTHER" id="PTHR33540">
    <property type="entry name" value="TRNA THREONYLCARBAMOYLADENOSINE BIOSYNTHESIS PROTEIN TSAE"/>
    <property type="match status" value="1"/>
</dbReference>
<comment type="caution">
    <text evidence="11">The sequence shown here is derived from an EMBL/GenBank/DDBJ whole genome shotgun (WGS) entry which is preliminary data.</text>
</comment>
<dbReference type="Gene3D" id="3.40.50.300">
    <property type="entry name" value="P-loop containing nucleotide triphosphate hydrolases"/>
    <property type="match status" value="1"/>
</dbReference>
<name>A0A2R6Y0K9_9BACL</name>
<reference evidence="12" key="1">
    <citation type="journal article" date="2018" name="Sci. Rep.">
        <title>Lignite coal burning seam in the remote Altai Mountains harbors a hydrogen-driven thermophilic microbial community.</title>
        <authorList>
            <person name="Kadnikov V.V."/>
            <person name="Mardanov A.V."/>
            <person name="Ivasenko D.A."/>
            <person name="Antsiferov D.V."/>
            <person name="Beletsky A.V."/>
            <person name="Karnachuk O.V."/>
            <person name="Ravin N.V."/>
        </authorList>
    </citation>
    <scope>NUCLEOTIDE SEQUENCE [LARGE SCALE GENOMIC DNA]</scope>
</reference>
<dbReference type="Proteomes" id="UP000244338">
    <property type="component" value="Unassembled WGS sequence"/>
</dbReference>
<dbReference type="Pfam" id="PF02367">
    <property type="entry name" value="TsaE"/>
    <property type="match status" value="1"/>
</dbReference>
<evidence type="ECO:0000256" key="7">
    <source>
        <dbReference type="ARBA" id="ARBA00022741"/>
    </source>
</evidence>
<keyword evidence="7" id="KW-0547">Nucleotide-binding</keyword>
<evidence type="ECO:0000256" key="1">
    <source>
        <dbReference type="ARBA" id="ARBA00004496"/>
    </source>
</evidence>
<organism evidence="11 12">
    <name type="scientific">Candidatus Carbonibacillus altaicus</name>
    <dbReference type="NCBI Taxonomy" id="2163959"/>
    <lineage>
        <taxon>Bacteria</taxon>
        <taxon>Bacillati</taxon>
        <taxon>Bacillota</taxon>
        <taxon>Bacilli</taxon>
        <taxon>Bacillales</taxon>
        <taxon>Candidatus Carbonibacillus</taxon>
    </lineage>
</organism>